<dbReference type="Gene3D" id="3.10.450.50">
    <property type="match status" value="1"/>
</dbReference>
<dbReference type="EMBL" id="BAAATR010000035">
    <property type="protein sequence ID" value="GAA2267673.1"/>
    <property type="molecule type" value="Genomic_DNA"/>
</dbReference>
<protein>
    <recommendedName>
        <fullName evidence="1">SnoaL-like domain-containing protein</fullName>
    </recommendedName>
</protein>
<dbReference type="Pfam" id="PF12680">
    <property type="entry name" value="SnoaL_2"/>
    <property type="match status" value="1"/>
</dbReference>
<proteinExistence type="predicted"/>
<dbReference type="SUPFAM" id="SSF54427">
    <property type="entry name" value="NTF2-like"/>
    <property type="match status" value="1"/>
</dbReference>
<dbReference type="InterPro" id="IPR037401">
    <property type="entry name" value="SnoaL-like"/>
</dbReference>
<organism evidence="2 3">
    <name type="scientific">Kitasatospora cystarginea</name>
    <dbReference type="NCBI Taxonomy" id="58350"/>
    <lineage>
        <taxon>Bacteria</taxon>
        <taxon>Bacillati</taxon>
        <taxon>Actinomycetota</taxon>
        <taxon>Actinomycetes</taxon>
        <taxon>Kitasatosporales</taxon>
        <taxon>Streptomycetaceae</taxon>
        <taxon>Kitasatospora</taxon>
    </lineage>
</organism>
<dbReference type="RefSeq" id="WP_344639758.1">
    <property type="nucleotide sequence ID" value="NZ_BAAATR010000035.1"/>
</dbReference>
<feature type="domain" description="SnoaL-like" evidence="1">
    <location>
        <begin position="15"/>
        <end position="107"/>
    </location>
</feature>
<evidence type="ECO:0000313" key="3">
    <source>
        <dbReference type="Proteomes" id="UP001500305"/>
    </source>
</evidence>
<gene>
    <name evidence="2" type="ORF">GCM10010430_61070</name>
</gene>
<evidence type="ECO:0000259" key="1">
    <source>
        <dbReference type="Pfam" id="PF12680"/>
    </source>
</evidence>
<dbReference type="InterPro" id="IPR032710">
    <property type="entry name" value="NTF2-like_dom_sf"/>
</dbReference>
<name>A0ABN3ERY3_9ACTN</name>
<sequence length="129" mass="14492">MSELDLSACHPIFVRQIECLETKDIAALIETYHPDAVVVRFQGILNGIKEIGETFGRYMDIDARYERLLEYTHSEDTIFVRAVMSVRGERELGFGAYVLKDGLVWRHVAGIEGGMRDWFADNGSAGHAG</sequence>
<accession>A0ABN3ERY3</accession>
<reference evidence="2 3" key="1">
    <citation type="journal article" date="2019" name="Int. J. Syst. Evol. Microbiol.">
        <title>The Global Catalogue of Microorganisms (GCM) 10K type strain sequencing project: providing services to taxonomists for standard genome sequencing and annotation.</title>
        <authorList>
            <consortium name="The Broad Institute Genomics Platform"/>
            <consortium name="The Broad Institute Genome Sequencing Center for Infectious Disease"/>
            <person name="Wu L."/>
            <person name="Ma J."/>
        </authorList>
    </citation>
    <scope>NUCLEOTIDE SEQUENCE [LARGE SCALE GENOMIC DNA]</scope>
    <source>
        <strain evidence="2 3">JCM 7356</strain>
    </source>
</reference>
<keyword evidence="3" id="KW-1185">Reference proteome</keyword>
<dbReference type="Proteomes" id="UP001500305">
    <property type="component" value="Unassembled WGS sequence"/>
</dbReference>
<evidence type="ECO:0000313" key="2">
    <source>
        <dbReference type="EMBL" id="GAA2267673.1"/>
    </source>
</evidence>
<comment type="caution">
    <text evidence="2">The sequence shown here is derived from an EMBL/GenBank/DDBJ whole genome shotgun (WGS) entry which is preliminary data.</text>
</comment>